<dbReference type="EMBL" id="JACCFO010000001">
    <property type="protein sequence ID" value="NYI93743.1"/>
    <property type="molecule type" value="Genomic_DNA"/>
</dbReference>
<organism evidence="3 4">
    <name type="scientific">Streptomonospora nanhaiensis</name>
    <dbReference type="NCBI Taxonomy" id="1323731"/>
    <lineage>
        <taxon>Bacteria</taxon>
        <taxon>Bacillati</taxon>
        <taxon>Actinomycetota</taxon>
        <taxon>Actinomycetes</taxon>
        <taxon>Streptosporangiales</taxon>
        <taxon>Nocardiopsidaceae</taxon>
        <taxon>Streptomonospora</taxon>
    </lineage>
</organism>
<dbReference type="AlphaFoldDB" id="A0A853BEG4"/>
<dbReference type="Proteomes" id="UP000575985">
    <property type="component" value="Unassembled WGS sequence"/>
</dbReference>
<proteinExistence type="predicted"/>
<feature type="region of interest" description="Disordered" evidence="1">
    <location>
        <begin position="1"/>
        <end position="47"/>
    </location>
</feature>
<evidence type="ECO:0000259" key="2">
    <source>
        <dbReference type="Pfam" id="PF07179"/>
    </source>
</evidence>
<name>A0A853BEG4_9ACTN</name>
<gene>
    <name evidence="3" type="ORF">HNR12_000020</name>
</gene>
<protein>
    <recommendedName>
        <fullName evidence="2">SseB protein N-terminal domain-containing protein</fullName>
    </recommendedName>
</protein>
<comment type="caution">
    <text evidence="3">The sequence shown here is derived from an EMBL/GenBank/DDBJ whole genome shotgun (WGS) entry which is preliminary data.</text>
</comment>
<sequence>MSTGNENPAPAAQPAFPANEVESALQRALEHSRAAEGDSGPVDPAPITDFLAALREAQVWIPLPQGSGTQEDGSVALPTLEVEGAPFIPVFTSMEQLGARSGDLPYTVLAARELAGAMPEGVGLALNPGNEASVPLYPATVAVLAR</sequence>
<feature type="domain" description="SseB protein N-terminal" evidence="2">
    <location>
        <begin position="43"/>
        <end position="142"/>
    </location>
</feature>
<feature type="compositionally biased region" description="Low complexity" evidence="1">
    <location>
        <begin position="8"/>
        <end position="18"/>
    </location>
</feature>
<dbReference type="Pfam" id="PF07179">
    <property type="entry name" value="SseB"/>
    <property type="match status" value="1"/>
</dbReference>
<dbReference type="InterPro" id="IPR009839">
    <property type="entry name" value="SseB_N"/>
</dbReference>
<keyword evidence="4" id="KW-1185">Reference proteome</keyword>
<dbReference type="RefSeq" id="WP_179765536.1">
    <property type="nucleotide sequence ID" value="NZ_JACCFO010000001.1"/>
</dbReference>
<reference evidence="3 4" key="1">
    <citation type="submission" date="2020-07" db="EMBL/GenBank/DDBJ databases">
        <title>Sequencing the genomes of 1000 actinobacteria strains.</title>
        <authorList>
            <person name="Klenk H.-P."/>
        </authorList>
    </citation>
    <scope>NUCLEOTIDE SEQUENCE [LARGE SCALE GENOMIC DNA]</scope>
    <source>
        <strain evidence="3 4">DSM 45927</strain>
    </source>
</reference>
<accession>A0A853BEG4</accession>
<evidence type="ECO:0000313" key="3">
    <source>
        <dbReference type="EMBL" id="NYI93743.1"/>
    </source>
</evidence>
<evidence type="ECO:0000313" key="4">
    <source>
        <dbReference type="Proteomes" id="UP000575985"/>
    </source>
</evidence>
<evidence type="ECO:0000256" key="1">
    <source>
        <dbReference type="SAM" id="MobiDB-lite"/>
    </source>
</evidence>